<dbReference type="GeneID" id="68868416"/>
<dbReference type="InterPro" id="IPR001647">
    <property type="entry name" value="HTH_TetR"/>
</dbReference>
<protein>
    <submittedName>
        <fullName evidence="7">TetR family transcriptional regulator</fullName>
    </submittedName>
</protein>
<evidence type="ECO:0000256" key="1">
    <source>
        <dbReference type="ARBA" id="ARBA00023015"/>
    </source>
</evidence>
<dbReference type="SUPFAM" id="SSF46689">
    <property type="entry name" value="Homeodomain-like"/>
    <property type="match status" value="1"/>
</dbReference>
<dbReference type="InterPro" id="IPR009057">
    <property type="entry name" value="Homeodomain-like_sf"/>
</dbReference>
<dbReference type="InterPro" id="IPR041586">
    <property type="entry name" value="PsrA_TetR_C"/>
</dbReference>
<accession>A0A073IZF7</accession>
<dbReference type="InterPro" id="IPR036271">
    <property type="entry name" value="Tet_transcr_reg_TetR-rel_C_sf"/>
</dbReference>
<dbReference type="Proteomes" id="UP000027746">
    <property type="component" value="Unassembled WGS sequence"/>
</dbReference>
<evidence type="ECO:0000256" key="5">
    <source>
        <dbReference type="SAM" id="MobiDB-lite"/>
    </source>
</evidence>
<name>A0A073IZF7_9RHOB</name>
<keyword evidence="2 4" id="KW-0238">DNA-binding</keyword>
<feature type="region of interest" description="Disordered" evidence="5">
    <location>
        <begin position="1"/>
        <end position="21"/>
    </location>
</feature>
<dbReference type="Pfam" id="PF00440">
    <property type="entry name" value="TetR_N"/>
    <property type="match status" value="1"/>
</dbReference>
<proteinExistence type="predicted"/>
<dbReference type="SUPFAM" id="SSF48498">
    <property type="entry name" value="Tetracyclin repressor-like, C-terminal domain"/>
    <property type="match status" value="1"/>
</dbReference>
<dbReference type="PANTHER" id="PTHR30055">
    <property type="entry name" value="HTH-TYPE TRANSCRIPTIONAL REGULATOR RUTR"/>
    <property type="match status" value="1"/>
</dbReference>
<dbReference type="EMBL" id="JAMD01000009">
    <property type="protein sequence ID" value="KEJ94841.1"/>
    <property type="molecule type" value="Genomic_DNA"/>
</dbReference>
<dbReference type="InterPro" id="IPR050109">
    <property type="entry name" value="HTH-type_TetR-like_transc_reg"/>
</dbReference>
<comment type="caution">
    <text evidence="7">The sequence shown here is derived from an EMBL/GenBank/DDBJ whole genome shotgun (WGS) entry which is preliminary data.</text>
</comment>
<reference evidence="7 8" key="1">
    <citation type="submission" date="2014-01" db="EMBL/GenBank/DDBJ databases">
        <title>Sulfitobacter sp. H3 (MCCC 1A00686) Genome Sequencing.</title>
        <authorList>
            <person name="Lai Q."/>
            <person name="Hong Z."/>
        </authorList>
    </citation>
    <scope>NUCLEOTIDE SEQUENCE [LARGE SCALE GENOMIC DNA]</scope>
    <source>
        <strain evidence="7 8">H3</strain>
    </source>
</reference>
<evidence type="ECO:0000313" key="8">
    <source>
        <dbReference type="Proteomes" id="UP000027746"/>
    </source>
</evidence>
<dbReference type="GO" id="GO:0000976">
    <property type="term" value="F:transcription cis-regulatory region binding"/>
    <property type="evidence" value="ECO:0007669"/>
    <property type="project" value="TreeGrafter"/>
</dbReference>
<dbReference type="PROSITE" id="PS50977">
    <property type="entry name" value="HTH_TETR_2"/>
    <property type="match status" value="1"/>
</dbReference>
<dbReference type="RefSeq" id="WP_037928275.1">
    <property type="nucleotide sequence ID" value="NZ_CP054599.1"/>
</dbReference>
<dbReference type="GO" id="GO:0003700">
    <property type="term" value="F:DNA-binding transcription factor activity"/>
    <property type="evidence" value="ECO:0007669"/>
    <property type="project" value="TreeGrafter"/>
</dbReference>
<keyword evidence="8" id="KW-1185">Reference proteome</keyword>
<evidence type="ECO:0000256" key="3">
    <source>
        <dbReference type="ARBA" id="ARBA00023163"/>
    </source>
</evidence>
<feature type="compositionally biased region" description="Basic and acidic residues" evidence="5">
    <location>
        <begin position="1"/>
        <end position="10"/>
    </location>
</feature>
<keyword evidence="1" id="KW-0805">Transcription regulation</keyword>
<dbReference type="OrthoDB" id="2356263at2"/>
<keyword evidence="3" id="KW-0804">Transcription</keyword>
<evidence type="ECO:0000313" key="7">
    <source>
        <dbReference type="EMBL" id="KEJ94841.1"/>
    </source>
</evidence>
<dbReference type="AlphaFoldDB" id="A0A073IZF7"/>
<organism evidence="7 8">
    <name type="scientific">Pseudosulfitobacter pseudonitzschiae</name>
    <dbReference type="NCBI Taxonomy" id="1402135"/>
    <lineage>
        <taxon>Bacteria</taxon>
        <taxon>Pseudomonadati</taxon>
        <taxon>Pseudomonadota</taxon>
        <taxon>Alphaproteobacteria</taxon>
        <taxon>Rhodobacterales</taxon>
        <taxon>Roseobacteraceae</taxon>
        <taxon>Pseudosulfitobacter</taxon>
    </lineage>
</organism>
<evidence type="ECO:0000259" key="6">
    <source>
        <dbReference type="PROSITE" id="PS50977"/>
    </source>
</evidence>
<dbReference type="Pfam" id="PF17939">
    <property type="entry name" value="TetR_C_30"/>
    <property type="match status" value="1"/>
</dbReference>
<feature type="domain" description="HTH tetR-type" evidence="6">
    <location>
        <begin position="22"/>
        <end position="82"/>
    </location>
</feature>
<sequence length="225" mass="24325">MPQAPDHKEPSGNTDGRLARGEATKDRVLDAAERCFAAHGFAAVTIRQIAREAEVTLGVVSFHGGSKELLFGTVLARRTATLNALRTDALNALQGRGGITIRDLVDAYLTPYLEIASRGDPQWRAYAQLIARIVSDDQYYMQVRDLYDPVARDYIAEIRRIHPNASAKAVATVLTLTVASMLSIVASRVRIAGLSGEPASESALDYRSTLVDFCTGGIEQALAAH</sequence>
<gene>
    <name evidence="7" type="ORF">SUH3_23955</name>
</gene>
<evidence type="ECO:0000256" key="4">
    <source>
        <dbReference type="PROSITE-ProRule" id="PRU00335"/>
    </source>
</evidence>
<dbReference type="PANTHER" id="PTHR30055:SF234">
    <property type="entry name" value="HTH-TYPE TRANSCRIPTIONAL REGULATOR BETI"/>
    <property type="match status" value="1"/>
</dbReference>
<dbReference type="Gene3D" id="1.10.357.10">
    <property type="entry name" value="Tetracycline Repressor, domain 2"/>
    <property type="match status" value="1"/>
</dbReference>
<feature type="DNA-binding region" description="H-T-H motif" evidence="4">
    <location>
        <begin position="45"/>
        <end position="64"/>
    </location>
</feature>
<evidence type="ECO:0000256" key="2">
    <source>
        <dbReference type="ARBA" id="ARBA00023125"/>
    </source>
</evidence>